<gene>
    <name evidence="2" type="ORF">FHU39_002926</name>
</gene>
<sequence>MPEPAVPEAATPQTDASWLTDDEQAAWRAYLRGSRLLEFVLDAELQRAGMSLAEYELLSMLSEAPGHVMRMSRLADLTVQSRSRVTHSATRLERRGWVERRKAVDDGRGIELKLTDEGWAAVQDAARVHVASVQNHLIRQMDPQLFASLGEAMSSVRDHLLGVHYNP</sequence>
<keyword evidence="2" id="KW-0238">DNA-binding</keyword>
<dbReference type="SMART" id="SM00347">
    <property type="entry name" value="HTH_MARR"/>
    <property type="match status" value="1"/>
</dbReference>
<protein>
    <submittedName>
        <fullName evidence="2">DNA-binding MarR family transcriptional regulator</fullName>
    </submittedName>
</protein>
<dbReference type="InterPro" id="IPR036390">
    <property type="entry name" value="WH_DNA-bd_sf"/>
</dbReference>
<dbReference type="AlphaFoldDB" id="A0A839N585"/>
<reference evidence="2 3" key="1">
    <citation type="submission" date="2020-08" db="EMBL/GenBank/DDBJ databases">
        <title>Sequencing the genomes of 1000 actinobacteria strains.</title>
        <authorList>
            <person name="Klenk H.-P."/>
        </authorList>
    </citation>
    <scope>NUCLEOTIDE SEQUENCE [LARGE SCALE GENOMIC DNA]</scope>
    <source>
        <strain evidence="2 3">DSM 105369</strain>
    </source>
</reference>
<dbReference type="GO" id="GO:0006950">
    <property type="term" value="P:response to stress"/>
    <property type="evidence" value="ECO:0007669"/>
    <property type="project" value="TreeGrafter"/>
</dbReference>
<dbReference type="GO" id="GO:0003677">
    <property type="term" value="F:DNA binding"/>
    <property type="evidence" value="ECO:0007669"/>
    <property type="project" value="UniProtKB-KW"/>
</dbReference>
<accession>A0A839N585</accession>
<organism evidence="2 3">
    <name type="scientific">Flexivirga oryzae</name>
    <dbReference type="NCBI Taxonomy" id="1794944"/>
    <lineage>
        <taxon>Bacteria</taxon>
        <taxon>Bacillati</taxon>
        <taxon>Actinomycetota</taxon>
        <taxon>Actinomycetes</taxon>
        <taxon>Micrococcales</taxon>
        <taxon>Dermacoccaceae</taxon>
        <taxon>Flexivirga</taxon>
    </lineage>
</organism>
<dbReference type="PRINTS" id="PR00598">
    <property type="entry name" value="HTHMARR"/>
</dbReference>
<dbReference type="PANTHER" id="PTHR33164">
    <property type="entry name" value="TRANSCRIPTIONAL REGULATOR, MARR FAMILY"/>
    <property type="match status" value="1"/>
</dbReference>
<dbReference type="Pfam" id="PF12802">
    <property type="entry name" value="MarR_2"/>
    <property type="match status" value="1"/>
</dbReference>
<evidence type="ECO:0000259" key="1">
    <source>
        <dbReference type="PROSITE" id="PS50995"/>
    </source>
</evidence>
<dbReference type="SUPFAM" id="SSF46785">
    <property type="entry name" value="Winged helix' DNA-binding domain"/>
    <property type="match status" value="1"/>
</dbReference>
<comment type="caution">
    <text evidence="2">The sequence shown here is derived from an EMBL/GenBank/DDBJ whole genome shotgun (WGS) entry which is preliminary data.</text>
</comment>
<evidence type="ECO:0000313" key="3">
    <source>
        <dbReference type="Proteomes" id="UP000559182"/>
    </source>
</evidence>
<dbReference type="Gene3D" id="1.10.10.10">
    <property type="entry name" value="Winged helix-like DNA-binding domain superfamily/Winged helix DNA-binding domain"/>
    <property type="match status" value="1"/>
</dbReference>
<dbReference type="PROSITE" id="PS50995">
    <property type="entry name" value="HTH_MARR_2"/>
    <property type="match status" value="1"/>
</dbReference>
<dbReference type="InterPro" id="IPR000835">
    <property type="entry name" value="HTH_MarR-typ"/>
</dbReference>
<dbReference type="InterPro" id="IPR036388">
    <property type="entry name" value="WH-like_DNA-bd_sf"/>
</dbReference>
<keyword evidence="3" id="KW-1185">Reference proteome</keyword>
<dbReference type="InterPro" id="IPR039422">
    <property type="entry name" value="MarR/SlyA-like"/>
</dbReference>
<proteinExistence type="predicted"/>
<dbReference type="EMBL" id="JACHVQ010000002">
    <property type="protein sequence ID" value="MBB2892908.1"/>
    <property type="molecule type" value="Genomic_DNA"/>
</dbReference>
<dbReference type="PANTHER" id="PTHR33164:SF99">
    <property type="entry name" value="MARR FAMILY REGULATORY PROTEIN"/>
    <property type="match status" value="1"/>
</dbReference>
<name>A0A839N585_9MICO</name>
<dbReference type="GO" id="GO:0003700">
    <property type="term" value="F:DNA-binding transcription factor activity"/>
    <property type="evidence" value="ECO:0007669"/>
    <property type="project" value="InterPro"/>
</dbReference>
<dbReference type="Proteomes" id="UP000559182">
    <property type="component" value="Unassembled WGS sequence"/>
</dbReference>
<dbReference type="RefSeq" id="WP_183321294.1">
    <property type="nucleotide sequence ID" value="NZ_JACHVQ010000002.1"/>
</dbReference>
<evidence type="ECO:0000313" key="2">
    <source>
        <dbReference type="EMBL" id="MBB2892908.1"/>
    </source>
</evidence>
<feature type="domain" description="HTH marR-type" evidence="1">
    <location>
        <begin position="23"/>
        <end position="158"/>
    </location>
</feature>